<dbReference type="EMBL" id="JAMLDX010000005">
    <property type="protein sequence ID" value="MCP3730438.1"/>
    <property type="molecule type" value="Genomic_DNA"/>
</dbReference>
<accession>A0A9X2KP99</accession>
<dbReference type="Proteomes" id="UP001139451">
    <property type="component" value="Unassembled WGS sequence"/>
</dbReference>
<evidence type="ECO:0000313" key="1">
    <source>
        <dbReference type="EMBL" id="MCP3730438.1"/>
    </source>
</evidence>
<keyword evidence="2" id="KW-1185">Reference proteome</keyword>
<sequence>MAFVTPAQSSFNGGEQSPRILSRIDQSVRSIAVKSMSGWLPLLSGVAEACPGTIFVAKAKGPCRLIPFEFQRTQGYQIELGHLYARFYTNDAQIMDGDDPVEIVTPWTLAQARELYYHQSLDVLYCAHREVPLHVIKRIGADEFVCEPYALQNGPLDLRNADRAVTVSASATTGTVTVTASSALFAAGDVGGIMEIESPAFGTIPAWEAGMSTAGGAFCQSNGNVYENTGGATRTGTVAPIHVEGTEYDGMGGTDVNSKGPYGAAWTFVHSMFGLVEFTGYVSATEMEATVLQTLPSTAASWRWSFGAFSDRRGHPGVVGVWQERLILCKDHVAYGSVAGALDDFAPRNELGDISRDQAFRYPLPSGETIMWVLDDLQLVAGTDKAEHVIFAASAGQGAGPGNLDRSVPADNGSRAARPVKIGGRAIHIDASCEKAIQLAYDSNRLLRAESPDLTRFAEHIGEGDYELVEMAWLKLPQRHLWFRCENGTLAVMGYEPDEQFIGWAPRTLGGGMLASSISTNTDPTGKHAQLWMSAEADEEVWVLRMPRVRRVRDSGEQVMTDAAVRRTGAASALVSAPHLAGRTVDICADGRPLLNAVLDGDGEYMMPFEAEDVIVGLTVPNELEFVPPVGGSDNGPALGKQKRAHRIDLHVLNSDELEVECQGSIDRINLLRQERAFDVSMPLFSGRQRIEPAGDYDGDMAIKVRRIYPRPSTLAIVMPFYESAQA</sequence>
<name>A0A9X2KP99_9SPHN</name>
<comment type="caution">
    <text evidence="1">The sequence shown here is derived from an EMBL/GenBank/DDBJ whole genome shotgun (WGS) entry which is preliminary data.</text>
</comment>
<reference evidence="1" key="1">
    <citation type="submission" date="2022-05" db="EMBL/GenBank/DDBJ databases">
        <title>Sphingomonas sp. strain MG17 Genome sequencing and assembly.</title>
        <authorList>
            <person name="Kim I."/>
        </authorList>
    </citation>
    <scope>NUCLEOTIDE SEQUENCE</scope>
    <source>
        <strain evidence="1">MG17</strain>
    </source>
</reference>
<proteinExistence type="predicted"/>
<dbReference type="AlphaFoldDB" id="A0A9X2KP99"/>
<gene>
    <name evidence="1" type="ORF">M9978_08350</name>
</gene>
<dbReference type="RefSeq" id="WP_254292570.1">
    <property type="nucleotide sequence ID" value="NZ_JAMLDX010000005.1"/>
</dbReference>
<evidence type="ECO:0000313" key="2">
    <source>
        <dbReference type="Proteomes" id="UP001139451"/>
    </source>
</evidence>
<protein>
    <submittedName>
        <fullName evidence="1">Uncharacterized protein</fullName>
    </submittedName>
</protein>
<organism evidence="1 2">
    <name type="scientific">Sphingomonas tagetis</name>
    <dbReference type="NCBI Taxonomy" id="2949092"/>
    <lineage>
        <taxon>Bacteria</taxon>
        <taxon>Pseudomonadati</taxon>
        <taxon>Pseudomonadota</taxon>
        <taxon>Alphaproteobacteria</taxon>
        <taxon>Sphingomonadales</taxon>
        <taxon>Sphingomonadaceae</taxon>
        <taxon>Sphingomonas</taxon>
    </lineage>
</organism>